<evidence type="ECO:0000313" key="1">
    <source>
        <dbReference type="EMBL" id="KAF5323544.1"/>
    </source>
</evidence>
<comment type="caution">
    <text evidence="1">The sequence shown here is derived from an EMBL/GenBank/DDBJ whole genome shotgun (WGS) entry which is preliminary data.</text>
</comment>
<gene>
    <name evidence="1" type="ORF">D9611_005610</name>
</gene>
<dbReference type="EMBL" id="JAACJK010000166">
    <property type="protein sequence ID" value="KAF5323544.1"/>
    <property type="molecule type" value="Genomic_DNA"/>
</dbReference>
<organism evidence="1 2">
    <name type="scientific">Ephemerocybe angulata</name>
    <dbReference type="NCBI Taxonomy" id="980116"/>
    <lineage>
        <taxon>Eukaryota</taxon>
        <taxon>Fungi</taxon>
        <taxon>Dikarya</taxon>
        <taxon>Basidiomycota</taxon>
        <taxon>Agaricomycotina</taxon>
        <taxon>Agaricomycetes</taxon>
        <taxon>Agaricomycetidae</taxon>
        <taxon>Agaricales</taxon>
        <taxon>Agaricineae</taxon>
        <taxon>Psathyrellaceae</taxon>
        <taxon>Ephemerocybe</taxon>
    </lineage>
</organism>
<evidence type="ECO:0000313" key="2">
    <source>
        <dbReference type="Proteomes" id="UP000541558"/>
    </source>
</evidence>
<dbReference type="OrthoDB" id="3365698at2759"/>
<name>A0A8H5BHZ9_9AGAR</name>
<keyword evidence="2" id="KW-1185">Reference proteome</keyword>
<proteinExistence type="predicted"/>
<dbReference type="AlphaFoldDB" id="A0A8H5BHZ9"/>
<dbReference type="Proteomes" id="UP000541558">
    <property type="component" value="Unassembled WGS sequence"/>
</dbReference>
<evidence type="ECO:0008006" key="3">
    <source>
        <dbReference type="Google" id="ProtNLM"/>
    </source>
</evidence>
<sequence length="219" mass="24584">MPPHTLSDSSEPTLTLAMKEPKTLALNQHFNGRVHDLVLALKTRHNTLNPSCQLPAEILFRNFLELSAEHEYYCDPKMKRLPWLSATHACSYWRAVALECRVLWSNISYAAFGGGADVVTTMLTRSRGAPYQKAMDALSSIVTSQYHRLRSLEINEAYTASFNSVYGTKRCTRFDNVAPLLEILSLIDRGPIPLTNPGLFGLICPNLKQLEVVGYRLET</sequence>
<accession>A0A8H5BHZ9</accession>
<protein>
    <recommendedName>
        <fullName evidence="3">F-box domain-containing protein</fullName>
    </recommendedName>
</protein>
<reference evidence="1 2" key="1">
    <citation type="journal article" date="2020" name="ISME J.">
        <title>Uncovering the hidden diversity of litter-decomposition mechanisms in mushroom-forming fungi.</title>
        <authorList>
            <person name="Floudas D."/>
            <person name="Bentzer J."/>
            <person name="Ahren D."/>
            <person name="Johansson T."/>
            <person name="Persson P."/>
            <person name="Tunlid A."/>
        </authorList>
    </citation>
    <scope>NUCLEOTIDE SEQUENCE [LARGE SCALE GENOMIC DNA]</scope>
    <source>
        <strain evidence="1 2">CBS 175.51</strain>
    </source>
</reference>